<dbReference type="EMBL" id="LN856995">
    <property type="protein sequence ID" value="CDQ03909.1"/>
    <property type="molecule type" value="Genomic_DNA"/>
</dbReference>
<organism evidence="2">
    <name type="scientific">Brugia malayi</name>
    <name type="common">Filarial nematode worm</name>
    <dbReference type="NCBI Taxonomy" id="6279"/>
    <lineage>
        <taxon>Eukaryota</taxon>
        <taxon>Metazoa</taxon>
        <taxon>Ecdysozoa</taxon>
        <taxon>Nematoda</taxon>
        <taxon>Chromadorea</taxon>
        <taxon>Rhabditida</taxon>
        <taxon>Spirurina</taxon>
        <taxon>Spiruromorpha</taxon>
        <taxon>Filarioidea</taxon>
        <taxon>Onchocercidae</taxon>
        <taxon>Brugia</taxon>
    </lineage>
</organism>
<gene>
    <name evidence="2" type="primary">Bm10472</name>
    <name evidence="2" type="ORF">BM_Bm10472</name>
</gene>
<sequence>MWKLLRIENIKICKSGEDPLEVNDDENHLEPNNKGNMKIPETKQNTEKLKEPNARRTRSNTKRQSQSKEVSVYTRSPTTIPAIKCKNITRTMCTKAFL</sequence>
<reference evidence="2" key="2">
    <citation type="submission" date="2012-12" db="EMBL/GenBank/DDBJ databases">
        <authorList>
            <consortium name="WormBase Consortium"/>
            <person name="Ghedin E."/>
            <person name="Paulini M."/>
        </authorList>
    </citation>
    <scope>NUCLEOTIDE SEQUENCE</scope>
    <source>
        <strain evidence="2">FR3</strain>
    </source>
</reference>
<protein>
    <submittedName>
        <fullName evidence="2">Bm10472</fullName>
    </submittedName>
</protein>
<reference evidence="2" key="1">
    <citation type="journal article" date="2007" name="Science">
        <title>Draft genome of the filarial nematode parasite Brugia malayi.</title>
        <authorList>
            <person name="Ghedin E."/>
            <person name="Wang S."/>
            <person name="Spiro D."/>
            <person name="Caler E."/>
            <person name="Zhao Q."/>
            <person name="Crabtree J."/>
            <person name="Allen J.E."/>
            <person name="Delcher A.L."/>
            <person name="Guiliano D.B."/>
            <person name="Miranda-Saavedra D."/>
            <person name="Angiuoli S.V."/>
            <person name="Creasy T."/>
            <person name="Amedeo P."/>
            <person name="Haas B."/>
            <person name="El-Sayed N.M."/>
            <person name="Wortman J.R."/>
            <person name="Feldblyum T."/>
            <person name="Tallon L."/>
            <person name="Schatz M."/>
            <person name="Shumway M."/>
            <person name="Koo H."/>
            <person name="Salzberg S.L."/>
            <person name="Schobel S."/>
            <person name="Pertea M."/>
            <person name="Pop M."/>
            <person name="White O."/>
            <person name="Barton G.J."/>
            <person name="Carlow C.K."/>
            <person name="Crawford M.J."/>
            <person name="Daub J."/>
            <person name="Dimmic M.W."/>
            <person name="Estes C.F."/>
            <person name="Foster J.M."/>
            <person name="Ganatra M."/>
            <person name="Gregory W.F."/>
            <person name="Johnson N.M."/>
            <person name="Jin J."/>
            <person name="Komuniecki R."/>
            <person name="Korf I."/>
            <person name="Kumar S."/>
            <person name="Laney S."/>
            <person name="Li B.W."/>
            <person name="Li W."/>
            <person name="Lindblom T.H."/>
            <person name="Lustigman S."/>
            <person name="Ma D."/>
            <person name="Maina C.V."/>
            <person name="Martin D.M."/>
            <person name="McCarter J.P."/>
            <person name="McReynolds L."/>
            <person name="Mitreva M."/>
            <person name="Nutman T.B."/>
            <person name="Parkinson J."/>
            <person name="Peregrin-Alvarez J.M."/>
            <person name="Poole C."/>
            <person name="Ren Q."/>
            <person name="Saunders L."/>
            <person name="Sluder A.E."/>
            <person name="Smith K."/>
            <person name="Stanke M."/>
            <person name="Unnasch T.R."/>
            <person name="Ware J."/>
            <person name="Wei A.D."/>
            <person name="Weil G."/>
            <person name="Williams D.J."/>
            <person name="Zhang Y."/>
            <person name="Williams S.A."/>
            <person name="Fraser-Liggett C."/>
            <person name="Slatko B."/>
            <person name="Blaxter M.L."/>
            <person name="Scott A.L."/>
        </authorList>
    </citation>
    <scope>NUCLEOTIDE SEQUENCE</scope>
    <source>
        <strain evidence="2">FR3</strain>
    </source>
</reference>
<dbReference type="AlphaFoldDB" id="A0A1I9G6P1"/>
<evidence type="ECO:0000313" key="2">
    <source>
        <dbReference type="EMBL" id="CDQ03909.1"/>
    </source>
</evidence>
<proteinExistence type="predicted"/>
<feature type="compositionally biased region" description="Basic and acidic residues" evidence="1">
    <location>
        <begin position="40"/>
        <end position="54"/>
    </location>
</feature>
<feature type="region of interest" description="Disordered" evidence="1">
    <location>
        <begin position="16"/>
        <end position="74"/>
    </location>
</feature>
<feature type="compositionally biased region" description="Polar residues" evidence="1">
    <location>
        <begin position="62"/>
        <end position="74"/>
    </location>
</feature>
<accession>A0A1I9G6P1</accession>
<name>A0A1I9G6P1_BRUMA</name>
<evidence type="ECO:0000256" key="1">
    <source>
        <dbReference type="SAM" id="MobiDB-lite"/>
    </source>
</evidence>